<evidence type="ECO:0000256" key="6">
    <source>
        <dbReference type="ARBA" id="ARBA00023159"/>
    </source>
</evidence>
<evidence type="ECO:0000313" key="10">
    <source>
        <dbReference type="Proteomes" id="UP000267342"/>
    </source>
</evidence>
<dbReference type="InterPro" id="IPR023559">
    <property type="entry name" value="Flagellar_FlhD"/>
</dbReference>
<keyword evidence="4" id="KW-0238">DNA-binding</keyword>
<comment type="function">
    <text evidence="8">Functions in complex with FlhC as a master transcriptional regulator that regulates transcription of several flagellar and non-flagellar operons by binding to their promoter region. Activates expression of class 2 flagellar genes, including fliA, which is a flagellum-specific sigma factor that turns on the class 3 genes. Also regulates genes whose products function in a variety of physiological pathways.</text>
</comment>
<keyword evidence="5" id="KW-1015">Disulfide bond</keyword>
<dbReference type="KEGG" id="zpl:ZBT109_1004"/>
<name>A0A348HDR9_9GAMM</name>
<keyword evidence="9" id="KW-0121">Carboxypeptidase</keyword>
<gene>
    <name evidence="9" type="ORF">ZBT109_1004</name>
</gene>
<evidence type="ECO:0000256" key="2">
    <source>
        <dbReference type="ARBA" id="ARBA00022795"/>
    </source>
</evidence>
<evidence type="ECO:0000256" key="3">
    <source>
        <dbReference type="ARBA" id="ARBA00023015"/>
    </source>
</evidence>
<evidence type="ECO:0000256" key="5">
    <source>
        <dbReference type="ARBA" id="ARBA00023157"/>
    </source>
</evidence>
<dbReference type="RefSeq" id="WP_051524185.1">
    <property type="nucleotide sequence ID" value="NZ_AP018933.1"/>
</dbReference>
<keyword evidence="7" id="KW-0804">Transcription</keyword>
<sequence length="118" mass="13499">MLMSVQHEIISFNFHYLSMLQHQLLTDPLKARYVFNISEEIADLLVSLDSHQLVNLSNTHRMLCDFTITNADQLRQRLQAPAHLVDAHRAHAAILKASQRHHEHGKNATLDVLWGDAT</sequence>
<accession>A0A348HDR9</accession>
<keyword evidence="9" id="KW-0378">Hydrolase</keyword>
<dbReference type="SUPFAM" id="SSF63592">
    <property type="entry name" value="Flagellar transcriptional activator FlhD"/>
    <property type="match status" value="1"/>
</dbReference>
<proteinExistence type="predicted"/>
<dbReference type="STRING" id="1123510.GCA_000620025_01034"/>
<keyword evidence="6" id="KW-0010">Activator</keyword>
<dbReference type="GO" id="GO:0003677">
    <property type="term" value="F:DNA binding"/>
    <property type="evidence" value="ECO:0007669"/>
    <property type="project" value="UniProtKB-KW"/>
</dbReference>
<dbReference type="AlphaFoldDB" id="A0A348HDR9"/>
<dbReference type="GO" id="GO:0045893">
    <property type="term" value="P:positive regulation of DNA-templated transcription"/>
    <property type="evidence" value="ECO:0007669"/>
    <property type="project" value="InterPro"/>
</dbReference>
<evidence type="ECO:0000256" key="8">
    <source>
        <dbReference type="ARBA" id="ARBA00025431"/>
    </source>
</evidence>
<dbReference type="Gene3D" id="1.10.4000.10">
    <property type="entry name" value="Flagellar transcriptional activator FlhD"/>
    <property type="match status" value="1"/>
</dbReference>
<dbReference type="GO" id="GO:0044780">
    <property type="term" value="P:bacterial-type flagellum assembly"/>
    <property type="evidence" value="ECO:0007669"/>
    <property type="project" value="InterPro"/>
</dbReference>
<reference evidence="9 10" key="1">
    <citation type="submission" date="2018-09" db="EMBL/GenBank/DDBJ databases">
        <title>Zymobacter palmae IAM14233 (=T109) whole genome analysis.</title>
        <authorList>
            <person name="Yanase H."/>
        </authorList>
    </citation>
    <scope>NUCLEOTIDE SEQUENCE [LARGE SCALE GENOMIC DNA]</scope>
    <source>
        <strain evidence="9 10">IAM14233</strain>
    </source>
</reference>
<keyword evidence="1" id="KW-0963">Cytoplasm</keyword>
<dbReference type="InterPro" id="IPR036194">
    <property type="entry name" value="FlhD_sf"/>
</dbReference>
<evidence type="ECO:0000256" key="1">
    <source>
        <dbReference type="ARBA" id="ARBA00022490"/>
    </source>
</evidence>
<keyword evidence="9" id="KW-0645">Protease</keyword>
<dbReference type="GO" id="GO:0004180">
    <property type="term" value="F:carboxypeptidase activity"/>
    <property type="evidence" value="ECO:0007669"/>
    <property type="project" value="UniProtKB-KW"/>
</dbReference>
<evidence type="ECO:0000256" key="4">
    <source>
        <dbReference type="ARBA" id="ARBA00023125"/>
    </source>
</evidence>
<keyword evidence="10" id="KW-1185">Reference proteome</keyword>
<dbReference type="Pfam" id="PF05247">
    <property type="entry name" value="FlhD"/>
    <property type="match status" value="1"/>
</dbReference>
<keyword evidence="3" id="KW-0805">Transcription regulation</keyword>
<keyword evidence="2" id="KW-1005">Bacterial flagellum biogenesis</keyword>
<protein>
    <submittedName>
        <fullName evidence="9">Zn-dependent carboxypeptidase</fullName>
    </submittedName>
</protein>
<evidence type="ECO:0000313" key="9">
    <source>
        <dbReference type="EMBL" id="BBG29771.1"/>
    </source>
</evidence>
<organism evidence="9 10">
    <name type="scientific">Zymobacter palmae</name>
    <dbReference type="NCBI Taxonomy" id="33074"/>
    <lineage>
        <taxon>Bacteria</taxon>
        <taxon>Pseudomonadati</taxon>
        <taxon>Pseudomonadota</taxon>
        <taxon>Gammaproteobacteria</taxon>
        <taxon>Oceanospirillales</taxon>
        <taxon>Halomonadaceae</taxon>
        <taxon>Zymobacter group</taxon>
        <taxon>Zymobacter</taxon>
    </lineage>
</organism>
<evidence type="ECO:0000256" key="7">
    <source>
        <dbReference type="ARBA" id="ARBA00023163"/>
    </source>
</evidence>
<dbReference type="Proteomes" id="UP000267342">
    <property type="component" value="Chromosome"/>
</dbReference>
<dbReference type="EMBL" id="AP018933">
    <property type="protein sequence ID" value="BBG29771.1"/>
    <property type="molecule type" value="Genomic_DNA"/>
</dbReference>